<evidence type="ECO:0000256" key="1">
    <source>
        <dbReference type="SAM" id="Phobius"/>
    </source>
</evidence>
<accession>A0A9Q1B1H7</accession>
<evidence type="ECO:0000313" key="3">
    <source>
        <dbReference type="Proteomes" id="UP001142489"/>
    </source>
</evidence>
<name>A0A9Q1B1H7_9SAUR</name>
<keyword evidence="3" id="KW-1185">Reference proteome</keyword>
<dbReference type="EMBL" id="JAPFRF010000007">
    <property type="protein sequence ID" value="KAJ7327293.1"/>
    <property type="molecule type" value="Genomic_DNA"/>
</dbReference>
<reference evidence="2" key="1">
    <citation type="journal article" date="2023" name="DNA Res.">
        <title>Chromosome-level genome assembly of Phrynocephalus forsythii using third-generation DNA sequencing and Hi-C analysis.</title>
        <authorList>
            <person name="Qi Y."/>
            <person name="Zhao W."/>
            <person name="Zhao Y."/>
            <person name="Niu C."/>
            <person name="Cao S."/>
            <person name="Zhang Y."/>
        </authorList>
    </citation>
    <scope>NUCLEOTIDE SEQUENCE</scope>
    <source>
        <tissue evidence="2">Muscle</tissue>
    </source>
</reference>
<organism evidence="2 3">
    <name type="scientific">Phrynocephalus forsythii</name>
    <dbReference type="NCBI Taxonomy" id="171643"/>
    <lineage>
        <taxon>Eukaryota</taxon>
        <taxon>Metazoa</taxon>
        <taxon>Chordata</taxon>
        <taxon>Craniata</taxon>
        <taxon>Vertebrata</taxon>
        <taxon>Euteleostomi</taxon>
        <taxon>Lepidosauria</taxon>
        <taxon>Squamata</taxon>
        <taxon>Bifurcata</taxon>
        <taxon>Unidentata</taxon>
        <taxon>Episquamata</taxon>
        <taxon>Toxicofera</taxon>
        <taxon>Iguania</taxon>
        <taxon>Acrodonta</taxon>
        <taxon>Agamidae</taxon>
        <taxon>Agaminae</taxon>
        <taxon>Phrynocephalus</taxon>
    </lineage>
</organism>
<dbReference type="Proteomes" id="UP001142489">
    <property type="component" value="Unassembled WGS sequence"/>
</dbReference>
<comment type="caution">
    <text evidence="2">The sequence shown here is derived from an EMBL/GenBank/DDBJ whole genome shotgun (WGS) entry which is preliminary data.</text>
</comment>
<feature type="transmembrane region" description="Helical" evidence="1">
    <location>
        <begin position="41"/>
        <end position="61"/>
    </location>
</feature>
<sequence>MANQGKETTQACVFATCRYFDPLVFPFSDALRSGSILLIRIFYFLLFVVLIFLLIEVSWWLQNLIE</sequence>
<evidence type="ECO:0000313" key="2">
    <source>
        <dbReference type="EMBL" id="KAJ7327293.1"/>
    </source>
</evidence>
<keyword evidence="1" id="KW-1133">Transmembrane helix</keyword>
<dbReference type="AlphaFoldDB" id="A0A9Q1B1H7"/>
<proteinExistence type="predicted"/>
<protein>
    <submittedName>
        <fullName evidence="2">Uncharacterized protein</fullName>
    </submittedName>
</protein>
<keyword evidence="1" id="KW-0812">Transmembrane</keyword>
<gene>
    <name evidence="2" type="ORF">JRQ81_017052</name>
</gene>
<keyword evidence="1" id="KW-0472">Membrane</keyword>